<organism evidence="1 2">
    <name type="scientific">Flintibacter hominis</name>
    <dbReference type="NCBI Taxonomy" id="2763048"/>
    <lineage>
        <taxon>Bacteria</taxon>
        <taxon>Bacillati</taxon>
        <taxon>Bacillota</taxon>
        <taxon>Clostridia</taxon>
        <taxon>Eubacteriales</taxon>
        <taxon>Flintibacter</taxon>
    </lineage>
</organism>
<protein>
    <submittedName>
        <fullName evidence="1">Uncharacterized protein</fullName>
    </submittedName>
</protein>
<evidence type="ECO:0000313" key="2">
    <source>
        <dbReference type="Proteomes" id="UP000628736"/>
    </source>
</evidence>
<name>A0A8J6J8V7_9FIRM</name>
<sequence length="273" mass="30948">MSESSIKLEELPFSFQGVEEKYGSLIDAEELCPGVYYASARLLERYTFLVAQYMVVTASSPAISPEARAYGAPLPDGALIFEANDYYDKGQHVVRYEAHKYLADHGLPLPEAESLLGDRVFGMEVCPEYFGQLPVPTDTPWGPPLRHDRLGNGLYWLETEYAGWVLALAYPIREDLMFHTRVFAALMPTDRERGLDNTFGYCFYPFEVSCIPLFELLEYGERDWADKIDIAALKNAILKFYPDYLKPDLYERQNPPSIAATPGAGTDFYRFPA</sequence>
<reference evidence="1" key="1">
    <citation type="submission" date="2020-08" db="EMBL/GenBank/DDBJ databases">
        <title>Genome public.</title>
        <authorList>
            <person name="Liu C."/>
            <person name="Sun Q."/>
        </authorList>
    </citation>
    <scope>NUCLEOTIDE SEQUENCE</scope>
    <source>
        <strain evidence="1">NSJ-23</strain>
    </source>
</reference>
<accession>A0A8J6J8V7</accession>
<proteinExistence type="predicted"/>
<evidence type="ECO:0000313" key="1">
    <source>
        <dbReference type="EMBL" id="MBC5722072.1"/>
    </source>
</evidence>
<keyword evidence="2" id="KW-1185">Reference proteome</keyword>
<dbReference type="AlphaFoldDB" id="A0A8J6J8V7"/>
<dbReference type="RefSeq" id="WP_186852333.1">
    <property type="nucleotide sequence ID" value="NZ_JACOPO010000002.1"/>
</dbReference>
<comment type="caution">
    <text evidence="1">The sequence shown here is derived from an EMBL/GenBank/DDBJ whole genome shotgun (WGS) entry which is preliminary data.</text>
</comment>
<dbReference type="Proteomes" id="UP000628736">
    <property type="component" value="Unassembled WGS sequence"/>
</dbReference>
<dbReference type="EMBL" id="JACOPO010000002">
    <property type="protein sequence ID" value="MBC5722072.1"/>
    <property type="molecule type" value="Genomic_DNA"/>
</dbReference>
<gene>
    <name evidence="1" type="ORF">H8S11_04490</name>
</gene>